<dbReference type="Proteomes" id="UP000024404">
    <property type="component" value="Unassembled WGS sequence"/>
</dbReference>
<evidence type="ECO:0000313" key="1">
    <source>
        <dbReference type="EnsemblMetazoa" id="OVOC2816.1"/>
    </source>
</evidence>
<keyword evidence="2" id="KW-1185">Reference proteome</keyword>
<proteinExistence type="predicted"/>
<reference evidence="2" key="1">
    <citation type="submission" date="2013-10" db="EMBL/GenBank/DDBJ databases">
        <title>Genome sequencing of Onchocerca volvulus.</title>
        <authorList>
            <person name="Cotton J."/>
            <person name="Tsai J."/>
            <person name="Stanley E."/>
            <person name="Tracey A."/>
            <person name="Holroyd N."/>
            <person name="Lustigman S."/>
            <person name="Berriman M."/>
        </authorList>
    </citation>
    <scope>NUCLEOTIDE SEQUENCE</scope>
</reference>
<dbReference type="EMBL" id="CMVM020000076">
    <property type="status" value="NOT_ANNOTATED_CDS"/>
    <property type="molecule type" value="Genomic_DNA"/>
</dbReference>
<organism evidence="1 2">
    <name type="scientific">Onchocerca volvulus</name>
    <dbReference type="NCBI Taxonomy" id="6282"/>
    <lineage>
        <taxon>Eukaryota</taxon>
        <taxon>Metazoa</taxon>
        <taxon>Ecdysozoa</taxon>
        <taxon>Nematoda</taxon>
        <taxon>Chromadorea</taxon>
        <taxon>Rhabditida</taxon>
        <taxon>Spirurina</taxon>
        <taxon>Spiruromorpha</taxon>
        <taxon>Filarioidea</taxon>
        <taxon>Onchocercidae</taxon>
        <taxon>Onchocerca</taxon>
    </lineage>
</organism>
<name>A0A8R1TQ68_ONCVO</name>
<dbReference type="EnsemblMetazoa" id="OVOC2816.1">
    <property type="protein sequence ID" value="OVOC2816.1"/>
    <property type="gene ID" value="WBGene00239625"/>
</dbReference>
<evidence type="ECO:0000313" key="2">
    <source>
        <dbReference type="Proteomes" id="UP000024404"/>
    </source>
</evidence>
<sequence length="124" mass="14397">NSSAVFLQYAELNDVTAKVAPKFFFSERGSSEILHNSISTPNIIQKFPNSISILQIEAELYKIKNDQREIWKKNCQKTLEFHKIFRTSYADKFKCSGAKQKMHQLYLCIISETVTVQMKKRKST</sequence>
<accession>A0A8R1TQ68</accession>
<dbReference type="AlphaFoldDB" id="A0A8R1TQ68"/>
<protein>
    <submittedName>
        <fullName evidence="1">Uncharacterized protein</fullName>
    </submittedName>
</protein>
<reference evidence="1" key="2">
    <citation type="submission" date="2022-06" db="UniProtKB">
        <authorList>
            <consortium name="EnsemblMetazoa"/>
        </authorList>
    </citation>
    <scope>IDENTIFICATION</scope>
</reference>